<evidence type="ECO:0000313" key="1">
    <source>
        <dbReference type="EMBL" id="GAA4724452.1"/>
    </source>
</evidence>
<organism evidence="1 2">
    <name type="scientific">Pedococcus ginsenosidimutans</name>
    <dbReference type="NCBI Taxonomy" id="490570"/>
    <lineage>
        <taxon>Bacteria</taxon>
        <taxon>Bacillati</taxon>
        <taxon>Actinomycetota</taxon>
        <taxon>Actinomycetes</taxon>
        <taxon>Micrococcales</taxon>
        <taxon>Intrasporangiaceae</taxon>
        <taxon>Pedococcus</taxon>
    </lineage>
</organism>
<proteinExistence type="predicted"/>
<evidence type="ECO:0000313" key="2">
    <source>
        <dbReference type="Proteomes" id="UP001500556"/>
    </source>
</evidence>
<keyword evidence="2" id="KW-1185">Reference proteome</keyword>
<protein>
    <recommendedName>
        <fullName evidence="3">Tail assembly chaperone</fullName>
    </recommendedName>
</protein>
<gene>
    <name evidence="1" type="ORF">GCM10025782_23100</name>
</gene>
<accession>A0ABP8Y931</accession>
<evidence type="ECO:0008006" key="3">
    <source>
        <dbReference type="Google" id="ProtNLM"/>
    </source>
</evidence>
<sequence>MHDNNDFDIDDFEDEEDLSKARPLGIDDDWSEHDRWFIDLLKEVSDEAGIMCDRFVNLGPGPLDGVYQPLRLAFADYLVAAYVNRPAEMDQVRRVFWKAMNDLPLGAAIALCDVARIHAFEWPVASEKWRQLLRLWSMELTIAFNRRTTESEMKDFEADLGQEP</sequence>
<dbReference type="EMBL" id="BAABLO010000011">
    <property type="protein sequence ID" value="GAA4724452.1"/>
    <property type="molecule type" value="Genomic_DNA"/>
</dbReference>
<dbReference type="Proteomes" id="UP001500556">
    <property type="component" value="Unassembled WGS sequence"/>
</dbReference>
<reference evidence="2" key="1">
    <citation type="journal article" date="2019" name="Int. J. Syst. Evol. Microbiol.">
        <title>The Global Catalogue of Microorganisms (GCM) 10K type strain sequencing project: providing services to taxonomists for standard genome sequencing and annotation.</title>
        <authorList>
            <consortium name="The Broad Institute Genomics Platform"/>
            <consortium name="The Broad Institute Genome Sequencing Center for Infectious Disease"/>
            <person name="Wu L."/>
            <person name="Ma J."/>
        </authorList>
    </citation>
    <scope>NUCLEOTIDE SEQUENCE [LARGE SCALE GENOMIC DNA]</scope>
    <source>
        <strain evidence="2">JCM 18961</strain>
    </source>
</reference>
<name>A0ABP8Y931_9MICO</name>
<dbReference type="RefSeq" id="WP_345503443.1">
    <property type="nucleotide sequence ID" value="NZ_BAABLO010000011.1"/>
</dbReference>
<comment type="caution">
    <text evidence="1">The sequence shown here is derived from an EMBL/GenBank/DDBJ whole genome shotgun (WGS) entry which is preliminary data.</text>
</comment>